<dbReference type="PATRIC" id="fig|1365253.3.peg.1065"/>
<reference evidence="1 2" key="1">
    <citation type="submission" date="2013-07" db="EMBL/GenBank/DDBJ databases">
        <title>Comparative Genomic and Metabolomic Analysis of Twelve Strains of Pseudoalteromonas luteoviolacea.</title>
        <authorList>
            <person name="Vynne N.G."/>
            <person name="Mansson M."/>
            <person name="Gram L."/>
        </authorList>
    </citation>
    <scope>NUCLEOTIDE SEQUENCE [LARGE SCALE GENOMIC DNA]</scope>
    <source>
        <strain evidence="1 2">NCIMB 1942</strain>
    </source>
</reference>
<accession>A0A167G929</accession>
<comment type="caution">
    <text evidence="1">The sequence shown here is derived from an EMBL/GenBank/DDBJ whole genome shotgun (WGS) entry which is preliminary data.</text>
</comment>
<dbReference type="EMBL" id="AUXT01000068">
    <property type="protein sequence ID" value="KZN54331.1"/>
    <property type="molecule type" value="Genomic_DNA"/>
</dbReference>
<evidence type="ECO:0000313" key="1">
    <source>
        <dbReference type="EMBL" id="KZN54331.1"/>
    </source>
</evidence>
<protein>
    <submittedName>
        <fullName evidence="1">Uncharacterized protein</fullName>
    </submittedName>
</protein>
<sequence length="222" mass="25252">MALKIAAKNGDAEAKYIIARNLKYCFSASLDDTALQKKLNEIASYSDTASSTGSLIEKFNYCNKITQSERSQFFSYLADAANSCSVAALEYFAAITPEFYIKYQGFNSLTRDKYIHKRDAFIEQKVSFVKQAGLHGNELALKNLSYSYHSQQLTQNSLANSYALNKVIAQFTDNGDTYNRHTKFEQRQYLKLTAEELDSANEIYEHWISTIRANGAYYPSKY</sequence>
<gene>
    <name evidence="1" type="ORF">N482_05635</name>
</gene>
<proteinExistence type="predicted"/>
<name>A0A167G929_9GAMM</name>
<dbReference type="Proteomes" id="UP000076587">
    <property type="component" value="Unassembled WGS sequence"/>
</dbReference>
<organism evidence="1 2">
    <name type="scientific">Pseudoalteromonas luteoviolacea NCIMB 1942</name>
    <dbReference type="NCBI Taxonomy" id="1365253"/>
    <lineage>
        <taxon>Bacteria</taxon>
        <taxon>Pseudomonadati</taxon>
        <taxon>Pseudomonadota</taxon>
        <taxon>Gammaproteobacteria</taxon>
        <taxon>Alteromonadales</taxon>
        <taxon>Pseudoalteromonadaceae</taxon>
        <taxon>Pseudoalteromonas</taxon>
    </lineage>
</organism>
<dbReference type="OrthoDB" id="5761831at2"/>
<dbReference type="RefSeq" id="WP_063375998.1">
    <property type="nucleotide sequence ID" value="NZ_AUXT01000068.1"/>
</dbReference>
<evidence type="ECO:0000313" key="2">
    <source>
        <dbReference type="Proteomes" id="UP000076587"/>
    </source>
</evidence>
<dbReference type="AlphaFoldDB" id="A0A167G929"/>